<dbReference type="Proteomes" id="UP000510888">
    <property type="component" value="Plasmid PPGU16_p2"/>
</dbReference>
<dbReference type="CDD" id="cd07377">
    <property type="entry name" value="WHTH_GntR"/>
    <property type="match status" value="1"/>
</dbReference>
<keyword evidence="2" id="KW-0238">DNA-binding</keyword>
<feature type="domain" description="HTH gntR-type" evidence="4">
    <location>
        <begin position="27"/>
        <end position="95"/>
    </location>
</feature>
<dbReference type="FunFam" id="1.10.10.10:FF:000079">
    <property type="entry name" value="GntR family transcriptional regulator"/>
    <property type="match status" value="1"/>
</dbReference>
<protein>
    <submittedName>
        <fullName evidence="5">Transcriptional regulator</fullName>
    </submittedName>
</protein>
<accession>A0A7I8C442</accession>
<dbReference type="Gene3D" id="3.40.1410.10">
    <property type="entry name" value="Chorismate lyase-like"/>
    <property type="match status" value="1"/>
</dbReference>
<proteinExistence type="predicted"/>
<dbReference type="SMART" id="SM00866">
    <property type="entry name" value="UTRA"/>
    <property type="match status" value="1"/>
</dbReference>
<dbReference type="GO" id="GO:0003700">
    <property type="term" value="F:DNA-binding transcription factor activity"/>
    <property type="evidence" value="ECO:0007669"/>
    <property type="project" value="InterPro"/>
</dbReference>
<reference evidence="5 6" key="1">
    <citation type="journal article" date="2020" name="Genes (Basel)">
        <title>Genomic Comparison of Insect Gut Symbionts from Divergent Burkholderia Subclades.</title>
        <authorList>
            <person name="Takeshita K."/>
            <person name="Kikuchi Y."/>
        </authorList>
    </citation>
    <scope>NUCLEOTIDE SEQUENCE [LARGE SCALE GENOMIC DNA]</scope>
    <source>
        <strain evidence="5 6">PGU16</strain>
        <plasmid evidence="5 6">PPGU16_p2</plasmid>
    </source>
</reference>
<dbReference type="GO" id="GO:0045892">
    <property type="term" value="P:negative regulation of DNA-templated transcription"/>
    <property type="evidence" value="ECO:0007669"/>
    <property type="project" value="TreeGrafter"/>
</dbReference>
<keyword evidence="1" id="KW-0805">Transcription regulation</keyword>
<dbReference type="InterPro" id="IPR000524">
    <property type="entry name" value="Tscrpt_reg_HTH_GntR"/>
</dbReference>
<keyword evidence="3" id="KW-0804">Transcription</keyword>
<evidence type="ECO:0000259" key="4">
    <source>
        <dbReference type="PROSITE" id="PS50949"/>
    </source>
</evidence>
<dbReference type="PANTHER" id="PTHR44846:SF1">
    <property type="entry name" value="MANNOSYL-D-GLYCERATE TRANSPORT_METABOLISM SYSTEM REPRESSOR MNGR-RELATED"/>
    <property type="match status" value="1"/>
</dbReference>
<keyword evidence="5" id="KW-0614">Plasmid</keyword>
<dbReference type="InterPro" id="IPR028978">
    <property type="entry name" value="Chorismate_lyase_/UTRA_dom_sf"/>
</dbReference>
<dbReference type="PANTHER" id="PTHR44846">
    <property type="entry name" value="MANNOSYL-D-GLYCERATE TRANSPORT/METABOLISM SYSTEM REPRESSOR MNGR-RELATED"/>
    <property type="match status" value="1"/>
</dbReference>
<geneLocation type="plasmid" evidence="5 6">
    <name>PPGU16_p2</name>
</geneLocation>
<evidence type="ECO:0000256" key="2">
    <source>
        <dbReference type="ARBA" id="ARBA00023125"/>
    </source>
</evidence>
<dbReference type="GO" id="GO:0003677">
    <property type="term" value="F:DNA binding"/>
    <property type="evidence" value="ECO:0007669"/>
    <property type="project" value="UniProtKB-KW"/>
</dbReference>
<evidence type="ECO:0000313" key="5">
    <source>
        <dbReference type="EMBL" id="BCF95098.1"/>
    </source>
</evidence>
<dbReference type="SUPFAM" id="SSF64288">
    <property type="entry name" value="Chorismate lyase-like"/>
    <property type="match status" value="1"/>
</dbReference>
<dbReference type="PRINTS" id="PR00035">
    <property type="entry name" value="HTHGNTR"/>
</dbReference>
<dbReference type="PROSITE" id="PS50949">
    <property type="entry name" value="HTH_GNTR"/>
    <property type="match status" value="1"/>
</dbReference>
<evidence type="ECO:0000313" key="6">
    <source>
        <dbReference type="Proteomes" id="UP000510888"/>
    </source>
</evidence>
<evidence type="ECO:0000256" key="3">
    <source>
        <dbReference type="ARBA" id="ARBA00023163"/>
    </source>
</evidence>
<dbReference type="InterPro" id="IPR036388">
    <property type="entry name" value="WH-like_DNA-bd_sf"/>
</dbReference>
<dbReference type="SUPFAM" id="SSF46785">
    <property type="entry name" value="Winged helix' DNA-binding domain"/>
    <property type="match status" value="1"/>
</dbReference>
<sequence>MHVDDFPAPATSTMPEDGPPIHLGAPGPMYMQIADILRDRILGGKYRPNQQMPSESELMKAFNVSRITARQALGNLQNEGLVFRIHGKGTYVSRPRAFQDLGSLQGFGASMRQMGYETHSKVLSLRSIVPPRHVRDRIACGARVVELRRLRFLSRAPISLDVSYLPSEIGLRVAKADLTNRDVFTVLENDCQIVLGHADLQMCSLLATDELCKVLGVEEGAPILFIERVIHTSAGAPLEYEELYYRGDAFQFKVHVERQAVGATS</sequence>
<keyword evidence="6" id="KW-1185">Reference proteome</keyword>
<dbReference type="AlphaFoldDB" id="A0A7I8C442"/>
<dbReference type="SMART" id="SM00345">
    <property type="entry name" value="HTH_GNTR"/>
    <property type="match status" value="1"/>
</dbReference>
<organism evidence="5 6">
    <name type="scientific">Paraburkholderia largidicola</name>
    <dbReference type="NCBI Taxonomy" id="3014751"/>
    <lineage>
        <taxon>Bacteria</taxon>
        <taxon>Pseudomonadati</taxon>
        <taxon>Pseudomonadota</taxon>
        <taxon>Betaproteobacteria</taxon>
        <taxon>Burkholderiales</taxon>
        <taxon>Burkholderiaceae</taxon>
        <taxon>Paraburkholderia</taxon>
    </lineage>
</organism>
<gene>
    <name evidence="5" type="ORF">PPGU16_81650</name>
</gene>
<dbReference type="Gene3D" id="1.10.10.10">
    <property type="entry name" value="Winged helix-like DNA-binding domain superfamily/Winged helix DNA-binding domain"/>
    <property type="match status" value="1"/>
</dbReference>
<dbReference type="InterPro" id="IPR050679">
    <property type="entry name" value="Bact_HTH_transcr_reg"/>
</dbReference>
<dbReference type="Pfam" id="PF07702">
    <property type="entry name" value="UTRA"/>
    <property type="match status" value="1"/>
</dbReference>
<name>A0A7I8C442_9BURK</name>
<dbReference type="KEGG" id="plad:PPGU16_81650"/>
<dbReference type="Pfam" id="PF00392">
    <property type="entry name" value="GntR"/>
    <property type="match status" value="1"/>
</dbReference>
<evidence type="ECO:0000256" key="1">
    <source>
        <dbReference type="ARBA" id="ARBA00023015"/>
    </source>
</evidence>
<dbReference type="InterPro" id="IPR011663">
    <property type="entry name" value="UTRA"/>
</dbReference>
<dbReference type="InterPro" id="IPR036390">
    <property type="entry name" value="WH_DNA-bd_sf"/>
</dbReference>
<dbReference type="EMBL" id="AP023177">
    <property type="protein sequence ID" value="BCF95098.1"/>
    <property type="molecule type" value="Genomic_DNA"/>
</dbReference>